<name>A0A6L8MSP0_9BURK</name>
<reference evidence="1 2" key="1">
    <citation type="submission" date="2019-12" db="EMBL/GenBank/DDBJ databases">
        <title>Novel species isolated from a subtropical stream in China.</title>
        <authorList>
            <person name="Lu H."/>
        </authorList>
    </citation>
    <scope>NUCLEOTIDE SEQUENCE [LARGE SCALE GENOMIC DNA]</scope>
    <source>
        <strain evidence="1 2">FT50W</strain>
    </source>
</reference>
<organism evidence="1 2">
    <name type="scientific">Duganella lactea</name>
    <dbReference type="NCBI Taxonomy" id="2692173"/>
    <lineage>
        <taxon>Bacteria</taxon>
        <taxon>Pseudomonadati</taxon>
        <taxon>Pseudomonadota</taxon>
        <taxon>Betaproteobacteria</taxon>
        <taxon>Burkholderiales</taxon>
        <taxon>Oxalobacteraceae</taxon>
        <taxon>Telluria group</taxon>
        <taxon>Duganella</taxon>
    </lineage>
</organism>
<sequence>MSLTSYAVNFEDVLLWRALRDVRRGCYLEVGAAGPRIGSASQLFYEQGWRGVNLTASLAQLRQLRIARPADVCLPALAAASAGSVVRLAVPDAPG</sequence>
<accession>A0A6L8MSP0</accession>
<dbReference type="GO" id="GO:0008168">
    <property type="term" value="F:methyltransferase activity"/>
    <property type="evidence" value="ECO:0007669"/>
    <property type="project" value="UniProtKB-KW"/>
</dbReference>
<dbReference type="EMBL" id="WWCP01000047">
    <property type="protein sequence ID" value="MYM85062.1"/>
    <property type="molecule type" value="Genomic_DNA"/>
</dbReference>
<keyword evidence="1" id="KW-0808">Transferase</keyword>
<keyword evidence="1" id="KW-0489">Methyltransferase</keyword>
<dbReference type="GO" id="GO:0032259">
    <property type="term" value="P:methylation"/>
    <property type="evidence" value="ECO:0007669"/>
    <property type="project" value="UniProtKB-KW"/>
</dbReference>
<proteinExistence type="predicted"/>
<dbReference type="Proteomes" id="UP000474565">
    <property type="component" value="Unassembled WGS sequence"/>
</dbReference>
<protein>
    <submittedName>
        <fullName evidence="1">FkbM family methyltransferase</fullName>
    </submittedName>
</protein>
<feature type="non-terminal residue" evidence="1">
    <location>
        <position position="95"/>
    </location>
</feature>
<comment type="caution">
    <text evidence="1">The sequence shown here is derived from an EMBL/GenBank/DDBJ whole genome shotgun (WGS) entry which is preliminary data.</text>
</comment>
<dbReference type="AlphaFoldDB" id="A0A6L8MSP0"/>
<evidence type="ECO:0000313" key="2">
    <source>
        <dbReference type="Proteomes" id="UP000474565"/>
    </source>
</evidence>
<evidence type="ECO:0000313" key="1">
    <source>
        <dbReference type="EMBL" id="MYM85062.1"/>
    </source>
</evidence>
<gene>
    <name evidence="1" type="ORF">GTP44_24330</name>
</gene>